<dbReference type="InterPro" id="IPR051055">
    <property type="entry name" value="PIF1_helicase"/>
</dbReference>
<keyword evidence="4" id="KW-1185">Reference proteome</keyword>
<name>A0A913YRB4_EXADI</name>
<dbReference type="RefSeq" id="XP_028517714.1">
    <property type="nucleotide sequence ID" value="XM_028661913.1"/>
</dbReference>
<comment type="cofactor">
    <cofactor evidence="1">
        <name>Mg(2+)</name>
        <dbReference type="ChEBI" id="CHEBI:18420"/>
    </cofactor>
</comment>
<keyword evidence="1" id="KW-0234">DNA repair</keyword>
<dbReference type="EnsemblMetazoa" id="XM_028661913.1">
    <property type="protein sequence ID" value="XP_028517714.1"/>
    <property type="gene ID" value="LOC114576009"/>
</dbReference>
<comment type="catalytic activity">
    <reaction evidence="1">
        <text>ATP + H2O = ADP + phosphate + H(+)</text>
        <dbReference type="Rhea" id="RHEA:13065"/>
        <dbReference type="ChEBI" id="CHEBI:15377"/>
        <dbReference type="ChEBI" id="CHEBI:15378"/>
        <dbReference type="ChEBI" id="CHEBI:30616"/>
        <dbReference type="ChEBI" id="CHEBI:43474"/>
        <dbReference type="ChEBI" id="CHEBI:456216"/>
        <dbReference type="EC" id="5.6.2.3"/>
    </reaction>
</comment>
<dbReference type="GO" id="GO:0043139">
    <property type="term" value="F:5'-3' DNA helicase activity"/>
    <property type="evidence" value="ECO:0007669"/>
    <property type="project" value="UniProtKB-EC"/>
</dbReference>
<proteinExistence type="inferred from homology"/>
<dbReference type="KEGG" id="epa:114576009"/>
<dbReference type="GO" id="GO:0006281">
    <property type="term" value="P:DNA repair"/>
    <property type="evidence" value="ECO:0007669"/>
    <property type="project" value="UniProtKB-KW"/>
</dbReference>
<evidence type="ECO:0000313" key="3">
    <source>
        <dbReference type="EnsemblMetazoa" id="XP_028517714.1"/>
    </source>
</evidence>
<dbReference type="Gene3D" id="3.40.50.300">
    <property type="entry name" value="P-loop containing nucleotide triphosphate hydrolases"/>
    <property type="match status" value="1"/>
</dbReference>
<dbReference type="Pfam" id="PF05970">
    <property type="entry name" value="PIF1"/>
    <property type="match status" value="1"/>
</dbReference>
<dbReference type="CDD" id="cd18037">
    <property type="entry name" value="DEXSc_Pif1_like"/>
    <property type="match status" value="1"/>
</dbReference>
<evidence type="ECO:0000256" key="1">
    <source>
        <dbReference type="RuleBase" id="RU363044"/>
    </source>
</evidence>
<dbReference type="InterPro" id="IPR027417">
    <property type="entry name" value="P-loop_NTPase"/>
</dbReference>
<dbReference type="GO" id="GO:0005524">
    <property type="term" value="F:ATP binding"/>
    <property type="evidence" value="ECO:0007669"/>
    <property type="project" value="UniProtKB-KW"/>
</dbReference>
<dbReference type="PANTHER" id="PTHR47642">
    <property type="entry name" value="ATP-DEPENDENT DNA HELICASE"/>
    <property type="match status" value="1"/>
</dbReference>
<sequence length="270" mass="30025">MLVAVSLETVRLQIQAKCREVTFSRILSQIQKQEMLSSSQRKVENLVLDGYSVFISGEAGSGKSFFLRSTIKKLKEAFGFSRVAVAAPTGIAAVNVGGTTIHSFAGIGTGSKGAHELISRIQANPDVVTRWRNCSVLVIDEISMLSRELFEKLELIARSLNDNTKPFGGIQLIFSGDFYQLKPVVTDEGETSEEDIYCFASPLWNDCIDSSLFFSENYRQEEVELKLLLHDLRKSGRKSRKCSHCHKSGHRKTYKGKITCPVLAANQELP</sequence>
<keyword evidence="1" id="KW-0347">Helicase</keyword>
<dbReference type="GO" id="GO:0000723">
    <property type="term" value="P:telomere maintenance"/>
    <property type="evidence" value="ECO:0007669"/>
    <property type="project" value="InterPro"/>
</dbReference>
<feature type="domain" description="AAA+ ATPase" evidence="2">
    <location>
        <begin position="49"/>
        <end position="202"/>
    </location>
</feature>
<dbReference type="Proteomes" id="UP000887567">
    <property type="component" value="Unplaced"/>
</dbReference>
<comment type="similarity">
    <text evidence="1">Belongs to the helicase family.</text>
</comment>
<evidence type="ECO:0000259" key="2">
    <source>
        <dbReference type="SMART" id="SM00382"/>
    </source>
</evidence>
<protein>
    <recommendedName>
        <fullName evidence="1">ATP-dependent DNA helicase</fullName>
        <ecNumber evidence="1">5.6.2.3</ecNumber>
    </recommendedName>
</protein>
<dbReference type="GO" id="GO:0016787">
    <property type="term" value="F:hydrolase activity"/>
    <property type="evidence" value="ECO:0007669"/>
    <property type="project" value="UniProtKB-KW"/>
</dbReference>
<keyword evidence="1" id="KW-0227">DNA damage</keyword>
<dbReference type="InterPro" id="IPR003593">
    <property type="entry name" value="AAA+_ATPase"/>
</dbReference>
<reference evidence="3" key="1">
    <citation type="submission" date="2022-11" db="UniProtKB">
        <authorList>
            <consortium name="EnsemblMetazoa"/>
        </authorList>
    </citation>
    <scope>IDENTIFICATION</scope>
</reference>
<dbReference type="PANTHER" id="PTHR47642:SF7">
    <property type="entry name" value="ATP-DEPENDENT DNA HELICASE PIF1"/>
    <property type="match status" value="1"/>
</dbReference>
<accession>A0A913YRB4</accession>
<keyword evidence="1" id="KW-0067">ATP-binding</keyword>
<keyword evidence="1" id="KW-0378">Hydrolase</keyword>
<dbReference type="OMA" id="WAFEGHE"/>
<dbReference type="OrthoDB" id="7470624at2759"/>
<dbReference type="GeneID" id="114576009"/>
<dbReference type="AlphaFoldDB" id="A0A913YRB4"/>
<dbReference type="InterPro" id="IPR010285">
    <property type="entry name" value="DNA_helicase_pif1-like_DEAD"/>
</dbReference>
<dbReference type="SMART" id="SM00382">
    <property type="entry name" value="AAA"/>
    <property type="match status" value="1"/>
</dbReference>
<keyword evidence="1" id="KW-0233">DNA recombination</keyword>
<dbReference type="GO" id="GO:0006310">
    <property type="term" value="P:DNA recombination"/>
    <property type="evidence" value="ECO:0007669"/>
    <property type="project" value="UniProtKB-KW"/>
</dbReference>
<dbReference type="SUPFAM" id="SSF52540">
    <property type="entry name" value="P-loop containing nucleoside triphosphate hydrolases"/>
    <property type="match status" value="1"/>
</dbReference>
<keyword evidence="1" id="KW-0547">Nucleotide-binding</keyword>
<organism evidence="3 4">
    <name type="scientific">Exaiptasia diaphana</name>
    <name type="common">Tropical sea anemone</name>
    <name type="synonym">Aiptasia pulchella</name>
    <dbReference type="NCBI Taxonomy" id="2652724"/>
    <lineage>
        <taxon>Eukaryota</taxon>
        <taxon>Metazoa</taxon>
        <taxon>Cnidaria</taxon>
        <taxon>Anthozoa</taxon>
        <taxon>Hexacorallia</taxon>
        <taxon>Actiniaria</taxon>
        <taxon>Aiptasiidae</taxon>
        <taxon>Exaiptasia</taxon>
    </lineage>
</organism>
<evidence type="ECO:0000313" key="4">
    <source>
        <dbReference type="Proteomes" id="UP000887567"/>
    </source>
</evidence>
<dbReference type="EC" id="5.6.2.3" evidence="1"/>